<evidence type="ECO:0000313" key="2">
    <source>
        <dbReference type="EMBL" id="MBP1993501.1"/>
    </source>
</evidence>
<dbReference type="Proteomes" id="UP001519287">
    <property type="component" value="Unassembled WGS sequence"/>
</dbReference>
<evidence type="ECO:0000313" key="3">
    <source>
        <dbReference type="Proteomes" id="UP001519287"/>
    </source>
</evidence>
<organism evidence="2 3">
    <name type="scientific">Paenibacillus eucommiae</name>
    <dbReference type="NCBI Taxonomy" id="1355755"/>
    <lineage>
        <taxon>Bacteria</taxon>
        <taxon>Bacillati</taxon>
        <taxon>Bacillota</taxon>
        <taxon>Bacilli</taxon>
        <taxon>Bacillales</taxon>
        <taxon>Paenibacillaceae</taxon>
        <taxon>Paenibacillus</taxon>
    </lineage>
</organism>
<accession>A0ABS4J112</accession>
<feature type="region of interest" description="Disordered" evidence="1">
    <location>
        <begin position="36"/>
        <end position="59"/>
    </location>
</feature>
<keyword evidence="3" id="KW-1185">Reference proteome</keyword>
<reference evidence="2 3" key="1">
    <citation type="submission" date="2021-03" db="EMBL/GenBank/DDBJ databases">
        <title>Genomic Encyclopedia of Type Strains, Phase IV (KMG-IV): sequencing the most valuable type-strain genomes for metagenomic binning, comparative biology and taxonomic classification.</title>
        <authorList>
            <person name="Goeker M."/>
        </authorList>
    </citation>
    <scope>NUCLEOTIDE SEQUENCE [LARGE SCALE GENOMIC DNA]</scope>
    <source>
        <strain evidence="2 3">DSM 26048</strain>
    </source>
</reference>
<gene>
    <name evidence="2" type="ORF">J2Z66_005123</name>
</gene>
<dbReference type="EMBL" id="JAGGLB010000019">
    <property type="protein sequence ID" value="MBP1993501.1"/>
    <property type="molecule type" value="Genomic_DNA"/>
</dbReference>
<dbReference type="RefSeq" id="WP_209975391.1">
    <property type="nucleotide sequence ID" value="NZ_JAGGLB010000019.1"/>
</dbReference>
<proteinExistence type="predicted"/>
<protein>
    <submittedName>
        <fullName evidence="2">Uncharacterized protein</fullName>
    </submittedName>
</protein>
<name>A0ABS4J112_9BACL</name>
<sequence length="87" mass="9495">MFFIVKVSIRSRPGALTMKNIGKVANFAQQLALVRGSDRSSSPAPLPARKSSPTQRKTLAGCPFGLGARAIRAIGAKERGWLWEEER</sequence>
<evidence type="ECO:0000256" key="1">
    <source>
        <dbReference type="SAM" id="MobiDB-lite"/>
    </source>
</evidence>
<comment type="caution">
    <text evidence="2">The sequence shown here is derived from an EMBL/GenBank/DDBJ whole genome shotgun (WGS) entry which is preliminary data.</text>
</comment>